<dbReference type="Gene3D" id="1.25.40.10">
    <property type="entry name" value="Tetratricopeptide repeat domain"/>
    <property type="match status" value="1"/>
</dbReference>
<reference evidence="3 4" key="1">
    <citation type="submission" date="2018-06" db="EMBL/GenBank/DDBJ databases">
        <authorList>
            <consortium name="Pathogen Informatics"/>
            <person name="Doyle S."/>
        </authorList>
    </citation>
    <scope>NUCLEOTIDE SEQUENCE [LARGE SCALE GENOMIC DNA]</scope>
    <source>
        <strain evidence="3 4">NCTC10717</strain>
    </source>
</reference>
<dbReference type="EMBL" id="UHIA01000004">
    <property type="protein sequence ID" value="SUO98354.1"/>
    <property type="molecule type" value="Genomic_DNA"/>
</dbReference>
<protein>
    <submittedName>
        <fullName evidence="3">Uncharacterized protein</fullName>
    </submittedName>
</protein>
<feature type="chain" id="PRO_5016598598" evidence="2">
    <location>
        <begin position="24"/>
        <end position="321"/>
    </location>
</feature>
<dbReference type="SMART" id="SM00028">
    <property type="entry name" value="TPR"/>
    <property type="match status" value="2"/>
</dbReference>
<feature type="compositionally biased region" description="Basic and acidic residues" evidence="1">
    <location>
        <begin position="82"/>
        <end position="91"/>
    </location>
</feature>
<dbReference type="RefSeq" id="WP_115219195.1">
    <property type="nucleotide sequence ID" value="NZ_UHIA01000004.1"/>
</dbReference>
<gene>
    <name evidence="3" type="ORF">NCTC10717_02099</name>
</gene>
<feature type="compositionally biased region" description="Low complexity" evidence="1">
    <location>
        <begin position="92"/>
        <end position="129"/>
    </location>
</feature>
<organism evidence="3 4">
    <name type="scientific">Suttonella indologenes</name>
    <dbReference type="NCBI Taxonomy" id="13276"/>
    <lineage>
        <taxon>Bacteria</taxon>
        <taxon>Pseudomonadati</taxon>
        <taxon>Pseudomonadota</taxon>
        <taxon>Gammaproteobacteria</taxon>
        <taxon>Cardiobacteriales</taxon>
        <taxon>Cardiobacteriaceae</taxon>
        <taxon>Suttonella</taxon>
    </lineage>
</organism>
<proteinExistence type="predicted"/>
<dbReference type="InterPro" id="IPR011990">
    <property type="entry name" value="TPR-like_helical_dom_sf"/>
</dbReference>
<dbReference type="Proteomes" id="UP000254575">
    <property type="component" value="Unassembled WGS sequence"/>
</dbReference>
<dbReference type="Pfam" id="PF14559">
    <property type="entry name" value="TPR_19"/>
    <property type="match status" value="1"/>
</dbReference>
<feature type="signal peptide" evidence="2">
    <location>
        <begin position="1"/>
        <end position="23"/>
    </location>
</feature>
<dbReference type="AlphaFoldDB" id="A0A380N1I9"/>
<evidence type="ECO:0000313" key="4">
    <source>
        <dbReference type="Proteomes" id="UP000254575"/>
    </source>
</evidence>
<dbReference type="PROSITE" id="PS51257">
    <property type="entry name" value="PROKAR_LIPOPROTEIN"/>
    <property type="match status" value="1"/>
</dbReference>
<keyword evidence="4" id="KW-1185">Reference proteome</keyword>
<keyword evidence="2" id="KW-0732">Signal</keyword>
<name>A0A380N1I9_9GAMM</name>
<feature type="compositionally biased region" description="Low complexity" evidence="1">
    <location>
        <begin position="176"/>
        <end position="222"/>
    </location>
</feature>
<dbReference type="InterPro" id="IPR019734">
    <property type="entry name" value="TPR_rpt"/>
</dbReference>
<feature type="region of interest" description="Disordered" evidence="1">
    <location>
        <begin position="77"/>
        <end position="222"/>
    </location>
</feature>
<evidence type="ECO:0000313" key="3">
    <source>
        <dbReference type="EMBL" id="SUO98354.1"/>
    </source>
</evidence>
<evidence type="ECO:0000256" key="1">
    <source>
        <dbReference type="SAM" id="MobiDB-lite"/>
    </source>
</evidence>
<evidence type="ECO:0000256" key="2">
    <source>
        <dbReference type="SAM" id="SignalP"/>
    </source>
</evidence>
<accession>A0A380N1I9</accession>
<dbReference type="SUPFAM" id="SSF48452">
    <property type="entry name" value="TPR-like"/>
    <property type="match status" value="1"/>
</dbReference>
<sequence>MKLKRLSVMVAAAILSGCTGMMYGGGVAPVNNQNTYYGRQQQPMQGWQQQPQQARNAYANTRIGVNTAQQQQAQAEALRQQQEAEARRQAEIARQQAQQAQTQAATQATAASPYGPANAAPNPAQNAANDGWAVRPNTPPTATDMPKVEPQAPMATPVANRQEPQPIRPPAREDNSQNAQAQAPSTPQQAAQASPAQESARQVAAAQPAGERPAASGGSAVSSLLQKANSELGKGNLDGAAAYLEDAHRIDSKNANILYDIANIRYHQKRYREAEAAAARAANMGGNNSVMRKSWSLIANARKALGDNQGAIAASEKAASF</sequence>
<dbReference type="OrthoDB" id="7069297at2"/>